<proteinExistence type="predicted"/>
<sequence length="124" mass="13242">MGPQGNRTWPWISGLLVPAGRCGEVRDPAGGSSGSDAIQAGTPKPTGTMLRKGQSSNARRWKGVWKGEDDEGVHPVATKFSEESSPRPTSGHPTIKDHELKQNVASSSIKSHQVISERRICGSL</sequence>
<reference evidence="2" key="1">
    <citation type="submission" date="2023-02" db="EMBL/GenBank/DDBJ databases">
        <title>Identification and recombinant expression of a fungal hydrolase from Papiliotrema laurentii that hydrolyzes apple cutin and clears colloidal polyester polyurethane.</title>
        <authorList>
            <consortium name="DOE Joint Genome Institute"/>
            <person name="Roman V.A."/>
            <person name="Bojanowski C."/>
            <person name="Crable B.R."/>
            <person name="Wagner D.N."/>
            <person name="Hung C.S."/>
            <person name="Nadeau L.J."/>
            <person name="Schratz L."/>
            <person name="Haridas S."/>
            <person name="Pangilinan J."/>
            <person name="Lipzen A."/>
            <person name="Na H."/>
            <person name="Yan M."/>
            <person name="Ng V."/>
            <person name="Grigoriev I.V."/>
            <person name="Spatafora J.W."/>
            <person name="Barlow D."/>
            <person name="Biffinger J."/>
            <person name="Kelley-Loughnane N."/>
            <person name="Varaljay V.A."/>
            <person name="Crookes-Goodson W.J."/>
        </authorList>
    </citation>
    <scope>NUCLEOTIDE SEQUENCE</scope>
    <source>
        <strain evidence="2">5307AH</strain>
    </source>
</reference>
<gene>
    <name evidence="2" type="ORF">DB88DRAFT_545756</name>
</gene>
<feature type="compositionally biased region" description="Basic and acidic residues" evidence="1">
    <location>
        <begin position="115"/>
        <end position="124"/>
    </location>
</feature>
<comment type="caution">
    <text evidence="2">The sequence shown here is derived from an EMBL/GenBank/DDBJ whole genome shotgun (WGS) entry which is preliminary data.</text>
</comment>
<organism evidence="2 3">
    <name type="scientific">Papiliotrema laurentii</name>
    <name type="common">Cryptococcus laurentii</name>
    <dbReference type="NCBI Taxonomy" id="5418"/>
    <lineage>
        <taxon>Eukaryota</taxon>
        <taxon>Fungi</taxon>
        <taxon>Dikarya</taxon>
        <taxon>Basidiomycota</taxon>
        <taxon>Agaricomycotina</taxon>
        <taxon>Tremellomycetes</taxon>
        <taxon>Tremellales</taxon>
        <taxon>Rhynchogastremaceae</taxon>
        <taxon>Papiliotrema</taxon>
    </lineage>
</organism>
<protein>
    <submittedName>
        <fullName evidence="2">Uncharacterized protein</fullName>
    </submittedName>
</protein>
<name>A0AAD9FRJ3_PAPLA</name>
<evidence type="ECO:0000313" key="3">
    <source>
        <dbReference type="Proteomes" id="UP001182556"/>
    </source>
</evidence>
<feature type="compositionally biased region" description="Polar residues" evidence="1">
    <location>
        <begin position="103"/>
        <end position="114"/>
    </location>
</feature>
<dbReference type="Proteomes" id="UP001182556">
    <property type="component" value="Unassembled WGS sequence"/>
</dbReference>
<feature type="region of interest" description="Disordered" evidence="1">
    <location>
        <begin position="23"/>
        <end position="124"/>
    </location>
</feature>
<evidence type="ECO:0000256" key="1">
    <source>
        <dbReference type="SAM" id="MobiDB-lite"/>
    </source>
</evidence>
<evidence type="ECO:0000313" key="2">
    <source>
        <dbReference type="EMBL" id="KAK1924881.1"/>
    </source>
</evidence>
<dbReference type="AlphaFoldDB" id="A0AAD9FRJ3"/>
<accession>A0AAD9FRJ3</accession>
<keyword evidence="3" id="KW-1185">Reference proteome</keyword>
<dbReference type="EMBL" id="JAODAN010000004">
    <property type="protein sequence ID" value="KAK1924881.1"/>
    <property type="molecule type" value="Genomic_DNA"/>
</dbReference>